<keyword evidence="11 14" id="KW-0472">Membrane</keyword>
<evidence type="ECO:0000256" key="4">
    <source>
        <dbReference type="ARBA" id="ARBA00022475"/>
    </source>
</evidence>
<keyword evidence="8 14" id="KW-0249">Electron transport</keyword>
<reference evidence="20" key="2">
    <citation type="submission" date="2020-09" db="EMBL/GenBank/DDBJ databases">
        <authorList>
            <person name="Sun Q."/>
            <person name="Zhou Y."/>
        </authorList>
    </citation>
    <scope>NUCLEOTIDE SEQUENCE</scope>
    <source>
        <strain evidence="20">CGMCC 1.15758</strain>
    </source>
</reference>
<name>A0A8J3E879_9GAMM</name>
<keyword evidence="16" id="KW-0186">Copper</keyword>
<evidence type="ECO:0000259" key="18">
    <source>
        <dbReference type="PROSITE" id="PS50857"/>
    </source>
</evidence>
<dbReference type="GO" id="GO:0016682">
    <property type="term" value="F:oxidoreductase activity, acting on diphenols and related substances as donors, oxygen as acceptor"/>
    <property type="evidence" value="ECO:0007669"/>
    <property type="project" value="InterPro"/>
</dbReference>
<dbReference type="GO" id="GO:0004129">
    <property type="term" value="F:cytochrome-c oxidase activity"/>
    <property type="evidence" value="ECO:0007669"/>
    <property type="project" value="UniProtKB-UniRule"/>
</dbReference>
<keyword evidence="9 17" id="KW-1133">Transmembrane helix</keyword>
<evidence type="ECO:0000256" key="3">
    <source>
        <dbReference type="ARBA" id="ARBA00022448"/>
    </source>
</evidence>
<dbReference type="InterPro" id="IPR034227">
    <property type="entry name" value="CuRO_UO_II"/>
</dbReference>
<dbReference type="CDD" id="cd04212">
    <property type="entry name" value="CuRO_UO_II"/>
    <property type="match status" value="1"/>
</dbReference>
<dbReference type="PANTHER" id="PTHR22888">
    <property type="entry name" value="CYTOCHROME C OXIDASE, SUBUNIT II"/>
    <property type="match status" value="1"/>
</dbReference>
<dbReference type="GO" id="GO:0009486">
    <property type="term" value="F:cytochrome bo3 ubiquinol oxidase activity"/>
    <property type="evidence" value="ECO:0007669"/>
    <property type="project" value="InterPro"/>
</dbReference>
<dbReference type="InterPro" id="IPR006333">
    <property type="entry name" value="Cyt_o_ubiquinol_oxidase_su2"/>
</dbReference>
<evidence type="ECO:0000256" key="1">
    <source>
        <dbReference type="ARBA" id="ARBA00004651"/>
    </source>
</evidence>
<evidence type="ECO:0000256" key="13">
    <source>
        <dbReference type="ARBA" id="ARBA00023288"/>
    </source>
</evidence>
<organism evidence="20 21">
    <name type="scientific">Cysteiniphilum litorale</name>
    <dbReference type="NCBI Taxonomy" id="2056700"/>
    <lineage>
        <taxon>Bacteria</taxon>
        <taxon>Pseudomonadati</taxon>
        <taxon>Pseudomonadota</taxon>
        <taxon>Gammaproteobacteria</taxon>
        <taxon>Thiotrichales</taxon>
        <taxon>Fastidiosibacteraceae</taxon>
        <taxon>Cysteiniphilum</taxon>
    </lineage>
</organism>
<dbReference type="GO" id="GO:0042773">
    <property type="term" value="P:ATP synthesis coupled electron transport"/>
    <property type="evidence" value="ECO:0007669"/>
    <property type="project" value="TreeGrafter"/>
</dbReference>
<keyword evidence="4 14" id="KW-1003">Cell membrane</keyword>
<dbReference type="Gene3D" id="2.60.40.420">
    <property type="entry name" value="Cupredoxins - blue copper proteins"/>
    <property type="match status" value="1"/>
</dbReference>
<dbReference type="GO" id="GO:0005507">
    <property type="term" value="F:copper ion binding"/>
    <property type="evidence" value="ECO:0007669"/>
    <property type="project" value="InterPro"/>
</dbReference>
<keyword evidence="6 15" id="KW-0812">Transmembrane</keyword>
<comment type="similarity">
    <text evidence="2 14 15">Belongs to the cytochrome c oxidase subunit 2 family.</text>
</comment>
<dbReference type="PIRSF" id="PIRSF000292">
    <property type="entry name" value="Ubi_od_II"/>
    <property type="match status" value="1"/>
</dbReference>
<comment type="subcellular location">
    <subcellularLocation>
        <location evidence="1 15">Cell membrane</location>
        <topology evidence="1 15">Multi-pass membrane protein</topology>
    </subcellularLocation>
</comment>
<keyword evidence="3 14" id="KW-0813">Transport</keyword>
<evidence type="ECO:0000256" key="5">
    <source>
        <dbReference type="ARBA" id="ARBA00022660"/>
    </source>
</evidence>
<evidence type="ECO:0000256" key="17">
    <source>
        <dbReference type="SAM" id="Phobius"/>
    </source>
</evidence>
<evidence type="ECO:0000256" key="9">
    <source>
        <dbReference type="ARBA" id="ARBA00022989"/>
    </source>
</evidence>
<dbReference type="GO" id="GO:0005886">
    <property type="term" value="C:plasma membrane"/>
    <property type="evidence" value="ECO:0007669"/>
    <property type="project" value="UniProtKB-SubCell"/>
</dbReference>
<evidence type="ECO:0000259" key="19">
    <source>
        <dbReference type="PROSITE" id="PS50999"/>
    </source>
</evidence>
<feature type="transmembrane region" description="Helical" evidence="17">
    <location>
        <begin position="116"/>
        <end position="138"/>
    </location>
</feature>
<comment type="caution">
    <text evidence="20">The sequence shown here is derived from an EMBL/GenBank/DDBJ whole genome shotgun (WGS) entry which is preliminary data.</text>
</comment>
<evidence type="ECO:0000256" key="10">
    <source>
        <dbReference type="ARBA" id="ARBA00023002"/>
    </source>
</evidence>
<evidence type="ECO:0000256" key="16">
    <source>
        <dbReference type="RuleBase" id="RU004024"/>
    </source>
</evidence>
<evidence type="ECO:0000256" key="15">
    <source>
        <dbReference type="RuleBase" id="RU000456"/>
    </source>
</evidence>
<evidence type="ECO:0000256" key="14">
    <source>
        <dbReference type="PIRNR" id="PIRNR000292"/>
    </source>
</evidence>
<dbReference type="PROSITE" id="PS50999">
    <property type="entry name" value="COX2_TM"/>
    <property type="match status" value="1"/>
</dbReference>
<keyword evidence="5 14" id="KW-0679">Respiratory chain</keyword>
<dbReference type="EMBL" id="BMJS01000010">
    <property type="protein sequence ID" value="GGF96428.1"/>
    <property type="molecule type" value="Genomic_DNA"/>
</dbReference>
<dbReference type="Proteomes" id="UP000636949">
    <property type="component" value="Unassembled WGS sequence"/>
</dbReference>
<evidence type="ECO:0000256" key="8">
    <source>
        <dbReference type="ARBA" id="ARBA00022982"/>
    </source>
</evidence>
<dbReference type="Pfam" id="PF06481">
    <property type="entry name" value="COX_ARM"/>
    <property type="match status" value="1"/>
</dbReference>
<feature type="domain" description="Cytochrome oxidase subunit II transmembrane region profile" evidence="19">
    <location>
        <begin position="50"/>
        <end position="147"/>
    </location>
</feature>
<evidence type="ECO:0000256" key="2">
    <source>
        <dbReference type="ARBA" id="ARBA00007866"/>
    </source>
</evidence>
<dbReference type="Pfam" id="PF00116">
    <property type="entry name" value="COX2"/>
    <property type="match status" value="1"/>
</dbReference>
<dbReference type="SUPFAM" id="SSF81464">
    <property type="entry name" value="Cytochrome c oxidase subunit II-like, transmembrane region"/>
    <property type="match status" value="1"/>
</dbReference>
<keyword evidence="16" id="KW-0479">Metal-binding</keyword>
<comment type="function">
    <text evidence="16">Subunits I and II form the functional core of the enzyme complex. Electrons originating in cytochrome c are transferred via heme a and Cu(A) to the binuclear center formed by heme a3 and Cu(B).</text>
</comment>
<evidence type="ECO:0000256" key="7">
    <source>
        <dbReference type="ARBA" id="ARBA00022729"/>
    </source>
</evidence>
<dbReference type="RefSeq" id="WP_224742285.1">
    <property type="nucleotide sequence ID" value="NZ_BMJS01000010.1"/>
</dbReference>
<comment type="cofactor">
    <cofactor evidence="16">
        <name>Cu cation</name>
        <dbReference type="ChEBI" id="CHEBI:23378"/>
    </cofactor>
    <text evidence="16">Binds a copper A center.</text>
</comment>
<evidence type="ECO:0000313" key="20">
    <source>
        <dbReference type="EMBL" id="GGF96428.1"/>
    </source>
</evidence>
<dbReference type="PANTHER" id="PTHR22888:SF18">
    <property type="entry name" value="CYTOCHROME BO(3) UBIQUINOL OXIDASE SUBUNIT 2"/>
    <property type="match status" value="1"/>
</dbReference>
<evidence type="ECO:0000256" key="12">
    <source>
        <dbReference type="ARBA" id="ARBA00023139"/>
    </source>
</evidence>
<dbReference type="InterPro" id="IPR045187">
    <property type="entry name" value="CcO_II"/>
</dbReference>
<accession>A0A8J3E879</accession>
<dbReference type="PROSITE" id="PS50857">
    <property type="entry name" value="COX2_CUA"/>
    <property type="match status" value="1"/>
</dbReference>
<keyword evidence="21" id="KW-1185">Reference proteome</keyword>
<keyword evidence="12" id="KW-0564">Palmitate</keyword>
<protein>
    <recommendedName>
        <fullName evidence="14">Ubiquinol oxidase subunit 2</fullName>
    </recommendedName>
</protein>
<dbReference type="InterPro" id="IPR011759">
    <property type="entry name" value="Cyt_c_oxidase_su2_TM_dom"/>
</dbReference>
<keyword evidence="13" id="KW-0449">Lipoprotein</keyword>
<dbReference type="InterPro" id="IPR002429">
    <property type="entry name" value="CcO_II-like_C"/>
</dbReference>
<keyword evidence="7" id="KW-0732">Signal</keyword>
<dbReference type="NCBIfam" id="TIGR01433">
    <property type="entry name" value="CyoA"/>
    <property type="match status" value="1"/>
</dbReference>
<keyword evidence="10 14" id="KW-0560">Oxidoreductase</keyword>
<gene>
    <name evidence="20" type="primary">cyoA</name>
    <name evidence="20" type="ORF">GCM10010995_12100</name>
</gene>
<evidence type="ECO:0000256" key="11">
    <source>
        <dbReference type="ARBA" id="ARBA00023136"/>
    </source>
</evidence>
<feature type="domain" description="Cytochrome oxidase subunit II copper A binding" evidence="18">
    <location>
        <begin position="153"/>
        <end position="265"/>
    </location>
</feature>
<evidence type="ECO:0000313" key="21">
    <source>
        <dbReference type="Proteomes" id="UP000636949"/>
    </source>
</evidence>
<dbReference type="InterPro" id="IPR036257">
    <property type="entry name" value="Cyt_c_oxidase_su2_TM_sf"/>
</dbReference>
<proteinExistence type="inferred from homology"/>
<comment type="catalytic activity">
    <reaction evidence="16">
        <text>4 Fe(II)-[cytochrome c] + O2 + 8 H(+)(in) = 4 Fe(III)-[cytochrome c] + 2 H2O + 4 H(+)(out)</text>
        <dbReference type="Rhea" id="RHEA:11436"/>
        <dbReference type="Rhea" id="RHEA-COMP:10350"/>
        <dbReference type="Rhea" id="RHEA-COMP:14399"/>
        <dbReference type="ChEBI" id="CHEBI:15377"/>
        <dbReference type="ChEBI" id="CHEBI:15378"/>
        <dbReference type="ChEBI" id="CHEBI:15379"/>
        <dbReference type="ChEBI" id="CHEBI:29033"/>
        <dbReference type="ChEBI" id="CHEBI:29034"/>
        <dbReference type="EC" id="7.1.1.9"/>
    </reaction>
</comment>
<dbReference type="InterPro" id="IPR008972">
    <property type="entry name" value="Cupredoxin"/>
</dbReference>
<dbReference type="Pfam" id="PF02790">
    <property type="entry name" value="COX2_TM"/>
    <property type="match status" value="1"/>
</dbReference>
<dbReference type="InterPro" id="IPR010514">
    <property type="entry name" value="COX_ARM"/>
</dbReference>
<sequence>MIKYLHFFVSTLKRMGNPLFLLGVGGRKIKRKKPLAKPFVALLVLLPAVLLGGCSSGVLDPQGPIAHHELRLLIFAILLMLIVVIPVIFLTFWFAWRYRDSATKSKYRPEWSHSTALEIVWWAIPCVIILILGIVTWITTHSLNPYKPLESDKSPVEIEVVALDWKWMFIYPQYDIATVNKIVIPVRHPINFRITSAAPMNSFFIPQLGGQIYAMTGMITKLHLLATNPGEYRGFSANYTGEGFAHMQFFADATSEADFNKWVTEVKTAKKDLTWDYFWDHLVKQSINNPVTYYGQVDKNLFNDIVMYYMMPNYKPGMMGHMHHMSEMSH</sequence>
<reference evidence="20" key="1">
    <citation type="journal article" date="2014" name="Int. J. Syst. Evol. Microbiol.">
        <title>Complete genome sequence of Corynebacterium casei LMG S-19264T (=DSM 44701T), isolated from a smear-ripened cheese.</title>
        <authorList>
            <consortium name="US DOE Joint Genome Institute (JGI-PGF)"/>
            <person name="Walter F."/>
            <person name="Albersmeier A."/>
            <person name="Kalinowski J."/>
            <person name="Ruckert C."/>
        </authorList>
    </citation>
    <scope>NUCLEOTIDE SEQUENCE</scope>
    <source>
        <strain evidence="20">CGMCC 1.15758</strain>
    </source>
</reference>
<dbReference type="Gene3D" id="1.10.287.90">
    <property type="match status" value="1"/>
</dbReference>
<dbReference type="SUPFAM" id="SSF49503">
    <property type="entry name" value="Cupredoxins"/>
    <property type="match status" value="1"/>
</dbReference>
<dbReference type="AlphaFoldDB" id="A0A8J3E879"/>
<feature type="transmembrane region" description="Helical" evidence="17">
    <location>
        <begin position="72"/>
        <end position="96"/>
    </location>
</feature>
<evidence type="ECO:0000256" key="6">
    <source>
        <dbReference type="ARBA" id="ARBA00022692"/>
    </source>
</evidence>